<feature type="compositionally biased region" description="Polar residues" evidence="1">
    <location>
        <begin position="80"/>
        <end position="91"/>
    </location>
</feature>
<feature type="compositionally biased region" description="Low complexity" evidence="1">
    <location>
        <begin position="66"/>
        <end position="79"/>
    </location>
</feature>
<proteinExistence type="predicted"/>
<dbReference type="EMBL" id="LR031568">
    <property type="protein sequence ID" value="VDC59673.1"/>
    <property type="molecule type" value="Genomic_DNA"/>
</dbReference>
<feature type="region of interest" description="Disordered" evidence="1">
    <location>
        <begin position="66"/>
        <end position="144"/>
    </location>
</feature>
<dbReference type="AlphaFoldDB" id="A0A3P5YEG5"/>
<gene>
    <name evidence="4" type="ORF">BRAA09T37284Z</name>
    <name evidence="3" type="ORF">BRAPAZ1V2_A09P17790.2</name>
</gene>
<evidence type="ECO:0000313" key="3">
    <source>
        <dbReference type="EMBL" id="CAG7861312.1"/>
    </source>
</evidence>
<protein>
    <submittedName>
        <fullName evidence="3">Uncharacterized protein</fullName>
    </submittedName>
</protein>
<dbReference type="Gramene" id="A09p17790.2_BraZ1">
    <property type="protein sequence ID" value="A09p17790.2_BraZ1.CDS.1"/>
    <property type="gene ID" value="A09g17790.2_BraZ1"/>
</dbReference>
<dbReference type="Proteomes" id="UP000694005">
    <property type="component" value="Chromosome A09"/>
</dbReference>
<name>A0A3P5YEG5_BRACM</name>
<accession>A0A3P5YEG5</accession>
<sequence length="144" mass="14183">MNAMKFVVLLIFVGVVCANVGARQLEEVSKETKLGISIPKTVTTNGIGAGLSRVYAVTSADNYENSNAGAAAGPYGPSADTSATVSKSTYGSVDAEGPATVSAGSDSYTYGGTTAGAAADSDGSGSSGTAYGDASSRTYATTNP</sequence>
<feature type="signal peptide" evidence="2">
    <location>
        <begin position="1"/>
        <end position="18"/>
    </location>
</feature>
<evidence type="ECO:0000256" key="2">
    <source>
        <dbReference type="SAM" id="SignalP"/>
    </source>
</evidence>
<feature type="chain" id="PRO_5039861117" evidence="2">
    <location>
        <begin position="19"/>
        <end position="144"/>
    </location>
</feature>
<reference evidence="4" key="1">
    <citation type="submission" date="2018-11" db="EMBL/GenBank/DDBJ databases">
        <authorList>
            <consortium name="Genoscope - CEA"/>
            <person name="William W."/>
        </authorList>
    </citation>
    <scope>NUCLEOTIDE SEQUENCE</scope>
</reference>
<keyword evidence="2" id="KW-0732">Signal</keyword>
<evidence type="ECO:0000313" key="4">
    <source>
        <dbReference type="EMBL" id="VDC59673.1"/>
    </source>
</evidence>
<organism evidence="4">
    <name type="scientific">Brassica campestris</name>
    <name type="common">Field mustard</name>
    <dbReference type="NCBI Taxonomy" id="3711"/>
    <lineage>
        <taxon>Eukaryota</taxon>
        <taxon>Viridiplantae</taxon>
        <taxon>Streptophyta</taxon>
        <taxon>Embryophyta</taxon>
        <taxon>Tracheophyta</taxon>
        <taxon>Spermatophyta</taxon>
        <taxon>Magnoliopsida</taxon>
        <taxon>eudicotyledons</taxon>
        <taxon>Gunneridae</taxon>
        <taxon>Pentapetalae</taxon>
        <taxon>rosids</taxon>
        <taxon>malvids</taxon>
        <taxon>Brassicales</taxon>
        <taxon>Brassicaceae</taxon>
        <taxon>Brassiceae</taxon>
        <taxon>Brassica</taxon>
    </lineage>
</organism>
<evidence type="ECO:0000256" key="1">
    <source>
        <dbReference type="SAM" id="MobiDB-lite"/>
    </source>
</evidence>
<dbReference type="EMBL" id="LS974625">
    <property type="protein sequence ID" value="CAG7861312.1"/>
    <property type="molecule type" value="Genomic_DNA"/>
</dbReference>
<feature type="compositionally biased region" description="Low complexity" evidence="1">
    <location>
        <begin position="102"/>
        <end position="136"/>
    </location>
</feature>